<protein>
    <submittedName>
        <fullName evidence="2">Uncharacterized protein</fullName>
    </submittedName>
</protein>
<feature type="region of interest" description="Disordered" evidence="1">
    <location>
        <begin position="165"/>
        <end position="191"/>
    </location>
</feature>
<dbReference type="Proteomes" id="UP001396898">
    <property type="component" value="Unassembled WGS sequence"/>
</dbReference>
<feature type="region of interest" description="Disordered" evidence="1">
    <location>
        <begin position="286"/>
        <end position="306"/>
    </location>
</feature>
<evidence type="ECO:0000313" key="2">
    <source>
        <dbReference type="EMBL" id="KAK8037466.1"/>
    </source>
</evidence>
<name>A0ABR1ST20_9PEZI</name>
<organism evidence="2 3">
    <name type="scientific">Apiospora marii</name>
    <dbReference type="NCBI Taxonomy" id="335849"/>
    <lineage>
        <taxon>Eukaryota</taxon>
        <taxon>Fungi</taxon>
        <taxon>Dikarya</taxon>
        <taxon>Ascomycota</taxon>
        <taxon>Pezizomycotina</taxon>
        <taxon>Sordariomycetes</taxon>
        <taxon>Xylariomycetidae</taxon>
        <taxon>Amphisphaeriales</taxon>
        <taxon>Apiosporaceae</taxon>
        <taxon>Apiospora</taxon>
    </lineage>
</organism>
<dbReference type="EMBL" id="JAQQWI010000002">
    <property type="protein sequence ID" value="KAK8037466.1"/>
    <property type="molecule type" value="Genomic_DNA"/>
</dbReference>
<comment type="caution">
    <text evidence="2">The sequence shown here is derived from an EMBL/GenBank/DDBJ whole genome shotgun (WGS) entry which is preliminary data.</text>
</comment>
<proteinExistence type="predicted"/>
<feature type="compositionally biased region" description="Basic residues" evidence="1">
    <location>
        <begin position="216"/>
        <end position="225"/>
    </location>
</feature>
<feature type="region of interest" description="Disordered" evidence="1">
    <location>
        <begin position="209"/>
        <end position="234"/>
    </location>
</feature>
<evidence type="ECO:0000256" key="1">
    <source>
        <dbReference type="SAM" id="MobiDB-lite"/>
    </source>
</evidence>
<gene>
    <name evidence="2" type="ORF">PG991_000812</name>
</gene>
<accession>A0ABR1ST20</accession>
<evidence type="ECO:0000313" key="3">
    <source>
        <dbReference type="Proteomes" id="UP001396898"/>
    </source>
</evidence>
<keyword evidence="3" id="KW-1185">Reference proteome</keyword>
<sequence>MDEVTSLPAEDFAFITYCDSGYTEATDGVGEEEGADLLRVRRDAFWSYCGPLLDNGTDAASQLPPSLHEWAAASLTAGSGLDLLNRRLLPFLDFVNRFVAENGLDNYWLTIRATTPTAEYDQPRWHTDDMFFNSSKINSRSSNDKSVAPSSPLLPLTPRRWSFWPIPSTPKPKEDEEELFPDRRRQEQQQQLDLETDWKICTTLLGPSTMFIPGPHQHRARKRQRSAKETSRRANEHACTSIRCVGCASAADDVRRDLGGSLKDLGVVQAGPGQCAFFRIGPGRGAVHSEPRMSSSGRSDGSQERGRIFVNVVPGKREELERLMGKWGMEFPRSWWIAPSRVSTRR</sequence>
<reference evidence="2 3" key="1">
    <citation type="submission" date="2023-01" db="EMBL/GenBank/DDBJ databases">
        <title>Analysis of 21 Apiospora genomes using comparative genomics revels a genus with tremendous synthesis potential of carbohydrate active enzymes and secondary metabolites.</title>
        <authorList>
            <person name="Sorensen T."/>
        </authorList>
    </citation>
    <scope>NUCLEOTIDE SEQUENCE [LARGE SCALE GENOMIC DNA]</scope>
    <source>
        <strain evidence="2 3">CBS 20057</strain>
    </source>
</reference>